<dbReference type="EMBL" id="CAKKTJ010000192">
    <property type="protein sequence ID" value="CAH0477712.1"/>
    <property type="molecule type" value="Genomic_DNA"/>
</dbReference>
<protein>
    <recommendedName>
        <fullName evidence="3">EKC/KEOPS complex subunit GON7</fullName>
    </recommendedName>
</protein>
<comment type="caution">
    <text evidence="1">The sequence shown here is derived from an EMBL/GenBank/DDBJ whole genome shotgun (WGS) entry which is preliminary data.</text>
</comment>
<dbReference type="Proteomes" id="UP001160483">
    <property type="component" value="Unassembled WGS sequence"/>
</dbReference>
<evidence type="ECO:0000313" key="1">
    <source>
        <dbReference type="EMBL" id="CAH0477712.1"/>
    </source>
</evidence>
<evidence type="ECO:0000313" key="2">
    <source>
        <dbReference type="Proteomes" id="UP001160483"/>
    </source>
</evidence>
<accession>A0AAU9KTY1</accession>
<reference evidence="1" key="1">
    <citation type="submission" date="2021-11" db="EMBL/GenBank/DDBJ databases">
        <authorList>
            <person name="Islam A."/>
            <person name="Islam S."/>
            <person name="Flora M.S."/>
            <person name="Rahman M."/>
            <person name="Ziaur R.M."/>
            <person name="Epstein J.H."/>
            <person name="Hassan M."/>
            <person name="Klassen M."/>
            <person name="Woodard K."/>
            <person name="Webb A."/>
            <person name="Webby R.J."/>
            <person name="El Zowalaty M.E."/>
        </authorList>
    </citation>
    <scope>NUCLEOTIDE SEQUENCE</scope>
    <source>
        <strain evidence="1">Pbs3</strain>
    </source>
</reference>
<evidence type="ECO:0008006" key="3">
    <source>
        <dbReference type="Google" id="ProtNLM"/>
    </source>
</evidence>
<proteinExistence type="predicted"/>
<dbReference type="AlphaFoldDB" id="A0AAU9KTY1"/>
<name>A0AAU9KTY1_9STRA</name>
<gene>
    <name evidence="1" type="ORF">PBS003_LOCUS4447</name>
</gene>
<sequence>MDDLSSALEFFEKCQTMLNKLKKELRDAFYLQDQLESVVETIAELKASIANGQPELDEESGSNEDENVVAKTVGKEDVEMEE</sequence>
<organism evidence="1 2">
    <name type="scientific">Peronospora belbahrii</name>
    <dbReference type="NCBI Taxonomy" id="622444"/>
    <lineage>
        <taxon>Eukaryota</taxon>
        <taxon>Sar</taxon>
        <taxon>Stramenopiles</taxon>
        <taxon>Oomycota</taxon>
        <taxon>Peronosporomycetes</taxon>
        <taxon>Peronosporales</taxon>
        <taxon>Peronosporaceae</taxon>
        <taxon>Peronospora</taxon>
    </lineage>
</organism>